<dbReference type="AlphaFoldDB" id="G7VBX1"/>
<keyword evidence="2" id="KW-1185">Reference proteome</keyword>
<dbReference type="GeneID" id="11595291"/>
<gene>
    <name evidence="1" type="ORF">P186_1034</name>
</gene>
<accession>G7VBX1</accession>
<dbReference type="Proteomes" id="UP000005867">
    <property type="component" value="Chromosome"/>
</dbReference>
<dbReference type="EMBL" id="CP003098">
    <property type="protein sequence ID" value="AET32471.1"/>
    <property type="molecule type" value="Genomic_DNA"/>
</dbReference>
<dbReference type="eggNOG" id="arCOG06994">
    <property type="taxonomic scope" value="Archaea"/>
</dbReference>
<dbReference type="HOGENOM" id="CLU_1136089_0_0_2"/>
<protein>
    <submittedName>
        <fullName evidence="1">Uncharacterized protein</fullName>
    </submittedName>
</protein>
<dbReference type="KEGG" id="pyr:P186_1034"/>
<sequence length="288" mass="32783">MKPPSLFQGRRGTWIYQSPRVLLLLAYAERSGLDKQMVYERHIRRIERLGPHQSWITERLNNLGYTTRSGREPNLGAVADFIRDLSIDGERLAKAMAAVQKAVNAKSPEDLAYLPPILTLPEKVILVEALSASKKFDLEKTIRLLDIQRRPRGADPDAYRREMRFRKAYLYSLHLADPRGRPTLLGYALAYRIRRRGASHAAEDYLELMERSGRLKYVVALEVLALDVGTAEELDRVIEAYSQALGELGYSADLEATRYAFGGMKSDVKGFMIGLSRPLDWILEFLEI</sequence>
<dbReference type="BioCyc" id="PSP1104324:GJSN-1010-MONOMER"/>
<evidence type="ECO:0000313" key="2">
    <source>
        <dbReference type="Proteomes" id="UP000005867"/>
    </source>
</evidence>
<dbReference type="RefSeq" id="WP_014288299.1">
    <property type="nucleotide sequence ID" value="NC_016645.1"/>
</dbReference>
<dbReference type="STRING" id="1104324.P186_1034"/>
<organism evidence="1 2">
    <name type="scientific">Pyrobaculum ferrireducens</name>
    <dbReference type="NCBI Taxonomy" id="1104324"/>
    <lineage>
        <taxon>Archaea</taxon>
        <taxon>Thermoproteota</taxon>
        <taxon>Thermoprotei</taxon>
        <taxon>Thermoproteales</taxon>
        <taxon>Thermoproteaceae</taxon>
        <taxon>Pyrobaculum</taxon>
    </lineage>
</organism>
<evidence type="ECO:0000313" key="1">
    <source>
        <dbReference type="EMBL" id="AET32471.1"/>
    </source>
</evidence>
<proteinExistence type="predicted"/>
<name>G7VBX1_9CREN</name>
<reference evidence="1 2" key="1">
    <citation type="journal article" date="2012" name="J. Bacteriol.">
        <title>Complete genome sequence of strain 1860, a crenarchaeon of the genus pyrobaculum able to grow with various electron acceptors.</title>
        <authorList>
            <person name="Mardanov A.V."/>
            <person name="Gumerov V.M."/>
            <person name="Slobodkina G.B."/>
            <person name="Beletsky A.V."/>
            <person name="Bonch-Osmolovskaya E.A."/>
            <person name="Ravin N.V."/>
            <person name="Skryabin K.G."/>
        </authorList>
    </citation>
    <scope>NUCLEOTIDE SEQUENCE [LARGE SCALE GENOMIC DNA]</scope>
    <source>
        <strain evidence="1 2">1860</strain>
    </source>
</reference>